<reference evidence="11" key="1">
    <citation type="submission" date="2021-01" db="EMBL/GenBank/DDBJ databases">
        <title>Draft genome sequence of Acholeplasmataceae bacterium strain Mahy22.</title>
        <authorList>
            <person name="Watanabe M."/>
            <person name="Kojima H."/>
            <person name="Fukui M."/>
        </authorList>
    </citation>
    <scope>NUCLEOTIDE SEQUENCE</scope>
    <source>
        <strain evidence="11">Mahy22</strain>
    </source>
</reference>
<evidence type="ECO:0000313" key="11">
    <source>
        <dbReference type="EMBL" id="BCR35487.1"/>
    </source>
</evidence>
<dbReference type="Proteomes" id="UP000620133">
    <property type="component" value="Chromosome"/>
</dbReference>
<evidence type="ECO:0000256" key="5">
    <source>
        <dbReference type="ARBA" id="ARBA00023098"/>
    </source>
</evidence>
<name>A0A7U9TL65_9MOLU</name>
<proteinExistence type="inferred from homology"/>
<dbReference type="GO" id="GO:0005737">
    <property type="term" value="C:cytoplasm"/>
    <property type="evidence" value="ECO:0007669"/>
    <property type="project" value="UniProtKB-SubCell"/>
</dbReference>
<evidence type="ECO:0000256" key="4">
    <source>
        <dbReference type="ARBA" id="ARBA00022679"/>
    </source>
</evidence>
<comment type="function">
    <text evidence="10">Catalyzes the reversible formation of acyl-phosphate (acyl-PO(4)) from acyl-[acyl-carrier-protein] (acyl-ACP). This enzyme utilizes acyl-ACP as fatty acyl donor, but not acyl-CoA.</text>
</comment>
<evidence type="ECO:0000256" key="9">
    <source>
        <dbReference type="ARBA" id="ARBA00046608"/>
    </source>
</evidence>
<dbReference type="KEGG" id="manr:MPAN_003800"/>
<evidence type="ECO:0000256" key="2">
    <source>
        <dbReference type="ARBA" id="ARBA00022490"/>
    </source>
</evidence>
<dbReference type="GO" id="GO:0006633">
    <property type="term" value="P:fatty acid biosynthetic process"/>
    <property type="evidence" value="ECO:0007669"/>
    <property type="project" value="UniProtKB-UniRule"/>
</dbReference>
<sequence length="335" mass="36912">MIKIAVDGMGGDFAPEPIVKGTLAALEKFDNIEITIFGDQEKMGPFLKKHDRLTVVHTPDYLEMGEKDPIKQYRTNKELSMFKALKALKDKEVDAVVSAGPTQALVVGGHFIVRRMPLMKRVAIAPIIPSYDKRGRILLDSGANVDLRPEHLRDFAVYASVVAKTVLKRENPTVALLNIGTEEGKGRELDVETFKLLKADPEINFYGNLEPKEIFTTEADVLLSDGFTANMVMKAMEGTAKGLGMVLKREIKSSFISKIGALLMKKSLKNFKRSLDASEIGGALLMGLDGVVIKAHGSSNDFAFFNGIRQAKEMVEADVINKVSEALEKKEVEEK</sequence>
<keyword evidence="3 10" id="KW-0444">Lipid biosynthesis</keyword>
<dbReference type="PIRSF" id="PIRSF002465">
    <property type="entry name" value="Phsphlp_syn_PlsX"/>
    <property type="match status" value="1"/>
</dbReference>
<keyword evidence="11" id="KW-0012">Acyltransferase</keyword>
<comment type="subunit">
    <text evidence="9 10">Homodimer. Probably interacts with PlsY.</text>
</comment>
<organism evidence="11 12">
    <name type="scientific">Mariniplasma anaerobium</name>
    <dbReference type="NCBI Taxonomy" id="2735436"/>
    <lineage>
        <taxon>Bacteria</taxon>
        <taxon>Bacillati</taxon>
        <taxon>Mycoplasmatota</taxon>
        <taxon>Mollicutes</taxon>
        <taxon>Acholeplasmatales</taxon>
        <taxon>Acholeplasmataceae</taxon>
        <taxon>Mariniplasma</taxon>
    </lineage>
</organism>
<keyword evidence="5 10" id="KW-0443">Lipid metabolism</keyword>
<evidence type="ECO:0000256" key="6">
    <source>
        <dbReference type="ARBA" id="ARBA00023209"/>
    </source>
</evidence>
<dbReference type="RefSeq" id="WP_176240023.1">
    <property type="nucleotide sequence ID" value="NZ_AP024412.1"/>
</dbReference>
<dbReference type="AlphaFoldDB" id="A0A7U9TL65"/>
<dbReference type="EC" id="2.3.1.274" evidence="8 10"/>
<evidence type="ECO:0000256" key="3">
    <source>
        <dbReference type="ARBA" id="ARBA00022516"/>
    </source>
</evidence>
<evidence type="ECO:0000313" key="12">
    <source>
        <dbReference type="Proteomes" id="UP000620133"/>
    </source>
</evidence>
<keyword evidence="2 10" id="KW-0963">Cytoplasm</keyword>
<keyword evidence="12" id="KW-1185">Reference proteome</keyword>
<comment type="catalytic activity">
    <reaction evidence="1 10">
        <text>a fatty acyl-[ACP] + phosphate = an acyl phosphate + holo-[ACP]</text>
        <dbReference type="Rhea" id="RHEA:42292"/>
        <dbReference type="Rhea" id="RHEA-COMP:9685"/>
        <dbReference type="Rhea" id="RHEA-COMP:14125"/>
        <dbReference type="ChEBI" id="CHEBI:43474"/>
        <dbReference type="ChEBI" id="CHEBI:59918"/>
        <dbReference type="ChEBI" id="CHEBI:64479"/>
        <dbReference type="ChEBI" id="CHEBI:138651"/>
        <dbReference type="EC" id="2.3.1.274"/>
    </reaction>
</comment>
<dbReference type="HAMAP" id="MF_00019">
    <property type="entry name" value="PlsX"/>
    <property type="match status" value="1"/>
</dbReference>
<gene>
    <name evidence="10 11" type="primary">plsX</name>
    <name evidence="11" type="ORF">MPAN_003800</name>
</gene>
<evidence type="ECO:0000256" key="8">
    <source>
        <dbReference type="ARBA" id="ARBA00024069"/>
    </source>
</evidence>
<dbReference type="Gene3D" id="3.40.718.10">
    <property type="entry name" value="Isopropylmalate Dehydrogenase"/>
    <property type="match status" value="1"/>
</dbReference>
<keyword evidence="7 10" id="KW-1208">Phospholipid metabolism</keyword>
<comment type="pathway">
    <text evidence="10">Lipid metabolism; phospholipid metabolism.</text>
</comment>
<dbReference type="InterPro" id="IPR003664">
    <property type="entry name" value="FA_synthesis"/>
</dbReference>
<comment type="similarity">
    <text evidence="10">Belongs to the PlsX family.</text>
</comment>
<evidence type="ECO:0000256" key="1">
    <source>
        <dbReference type="ARBA" id="ARBA00001232"/>
    </source>
</evidence>
<dbReference type="EMBL" id="AP024412">
    <property type="protein sequence ID" value="BCR35487.1"/>
    <property type="molecule type" value="Genomic_DNA"/>
</dbReference>
<dbReference type="NCBIfam" id="TIGR00182">
    <property type="entry name" value="plsX"/>
    <property type="match status" value="1"/>
</dbReference>
<dbReference type="GO" id="GO:0008654">
    <property type="term" value="P:phospholipid biosynthetic process"/>
    <property type="evidence" value="ECO:0007669"/>
    <property type="project" value="UniProtKB-KW"/>
</dbReference>
<dbReference type="PANTHER" id="PTHR30100:SF1">
    <property type="entry name" value="PHOSPHATE ACYLTRANSFERASE"/>
    <property type="match status" value="1"/>
</dbReference>
<comment type="subcellular location">
    <subcellularLocation>
        <location evidence="10">Cytoplasm</location>
    </subcellularLocation>
    <text evidence="10">Associated with the membrane possibly through PlsY.</text>
</comment>
<dbReference type="PANTHER" id="PTHR30100">
    <property type="entry name" value="FATTY ACID/PHOSPHOLIPID SYNTHESIS PROTEIN PLSX"/>
    <property type="match status" value="1"/>
</dbReference>
<evidence type="ECO:0000256" key="10">
    <source>
        <dbReference type="HAMAP-Rule" id="MF_00019"/>
    </source>
</evidence>
<dbReference type="SUPFAM" id="SSF53659">
    <property type="entry name" value="Isocitrate/Isopropylmalate dehydrogenase-like"/>
    <property type="match status" value="1"/>
</dbReference>
<dbReference type="InterPro" id="IPR012281">
    <property type="entry name" value="Phospholipid_synth_PlsX-like"/>
</dbReference>
<keyword evidence="4 10" id="KW-0808">Transferase</keyword>
<accession>A0A7U9TL65</accession>
<protein>
    <recommendedName>
        <fullName evidence="8 10">Phosphate acyltransferase</fullName>
        <ecNumber evidence="8 10">2.3.1.274</ecNumber>
    </recommendedName>
    <alternativeName>
        <fullName evidence="10">Acyl-ACP phosphotransacylase</fullName>
    </alternativeName>
    <alternativeName>
        <fullName evidence="10">Acyl-[acyl-carrier-protein]--phosphate acyltransferase</fullName>
    </alternativeName>
    <alternativeName>
        <fullName evidence="10">Phosphate-acyl-ACP acyltransferase</fullName>
    </alternativeName>
</protein>
<evidence type="ECO:0000256" key="7">
    <source>
        <dbReference type="ARBA" id="ARBA00023264"/>
    </source>
</evidence>
<dbReference type="GO" id="GO:0043811">
    <property type="term" value="F:phosphate:acyl-[acyl carrier protein] acyltransferase activity"/>
    <property type="evidence" value="ECO:0007669"/>
    <property type="project" value="UniProtKB-UniRule"/>
</dbReference>
<dbReference type="Pfam" id="PF02504">
    <property type="entry name" value="FA_synthesis"/>
    <property type="match status" value="1"/>
</dbReference>
<dbReference type="UniPathway" id="UPA00085"/>
<keyword evidence="6 10" id="KW-0594">Phospholipid biosynthesis</keyword>